<reference evidence="3" key="1">
    <citation type="submission" date="2017-02" db="UniProtKB">
        <authorList>
            <consortium name="WormBaseParasite"/>
        </authorList>
    </citation>
    <scope>IDENTIFICATION</scope>
</reference>
<dbReference type="GO" id="GO:0031012">
    <property type="term" value="C:extracellular matrix"/>
    <property type="evidence" value="ECO:0007669"/>
    <property type="project" value="TreeGrafter"/>
</dbReference>
<dbReference type="GO" id="GO:0007508">
    <property type="term" value="P:larval heart development"/>
    <property type="evidence" value="ECO:0007669"/>
    <property type="project" value="TreeGrafter"/>
</dbReference>
<evidence type="ECO:0000313" key="2">
    <source>
        <dbReference type="Proteomes" id="UP000268014"/>
    </source>
</evidence>
<dbReference type="STRING" id="6290.A0A0N4WMR2"/>
<organism evidence="3">
    <name type="scientific">Haemonchus placei</name>
    <name type="common">Barber's pole worm</name>
    <dbReference type="NCBI Taxonomy" id="6290"/>
    <lineage>
        <taxon>Eukaryota</taxon>
        <taxon>Metazoa</taxon>
        <taxon>Ecdysozoa</taxon>
        <taxon>Nematoda</taxon>
        <taxon>Chromadorea</taxon>
        <taxon>Rhabditida</taxon>
        <taxon>Rhabditina</taxon>
        <taxon>Rhabditomorpha</taxon>
        <taxon>Strongyloidea</taxon>
        <taxon>Trichostrongylidae</taxon>
        <taxon>Haemonchus</taxon>
    </lineage>
</organism>
<evidence type="ECO:0000313" key="3">
    <source>
        <dbReference type="WBParaSite" id="HPLM_0001251401-mRNA-1"/>
    </source>
</evidence>
<gene>
    <name evidence="1" type="ORF">HPLM_LOCUS12506</name>
</gene>
<keyword evidence="2" id="KW-1185">Reference proteome</keyword>
<evidence type="ECO:0000313" key="1">
    <source>
        <dbReference type="EMBL" id="VDO45863.1"/>
    </source>
</evidence>
<sequence>RGSGACSPADKATVFADHFSKSFTSDDFSVPEFPSSVIYTMNEVPWFYGDQLYERIMRWPRSTSVTPDFIPLVFIQNIADVIVEPLAYIFNQSLMSGEVSQRWKHSFITPVLKKEPSSDPANYRPVSITSLFCRLFEKNYQGAYSQVCCRSWNHTASPTWIYPREVGRDKFD</sequence>
<dbReference type="PANTHER" id="PTHR33395:SF22">
    <property type="entry name" value="REVERSE TRANSCRIPTASE DOMAIN-CONTAINING PROTEIN"/>
    <property type="match status" value="1"/>
</dbReference>
<dbReference type="Proteomes" id="UP000268014">
    <property type="component" value="Unassembled WGS sequence"/>
</dbReference>
<dbReference type="WBParaSite" id="HPLM_0001251401-mRNA-1">
    <property type="protein sequence ID" value="HPLM_0001251401-mRNA-1"/>
    <property type="gene ID" value="HPLM_0001251401"/>
</dbReference>
<dbReference type="OMA" id="PDGIPSC"/>
<name>A0A0N4WMR2_HAEPC</name>
<dbReference type="EMBL" id="UZAF01017886">
    <property type="protein sequence ID" value="VDO45863.1"/>
    <property type="molecule type" value="Genomic_DNA"/>
</dbReference>
<dbReference type="PANTHER" id="PTHR33395">
    <property type="entry name" value="TRANSCRIPTASE, PUTATIVE-RELATED-RELATED"/>
    <property type="match status" value="1"/>
</dbReference>
<accession>A0A0N4WMR2</accession>
<dbReference type="GO" id="GO:0061343">
    <property type="term" value="P:cell adhesion involved in heart morphogenesis"/>
    <property type="evidence" value="ECO:0007669"/>
    <property type="project" value="TreeGrafter"/>
</dbReference>
<reference evidence="1 2" key="2">
    <citation type="submission" date="2018-11" db="EMBL/GenBank/DDBJ databases">
        <authorList>
            <consortium name="Pathogen Informatics"/>
        </authorList>
    </citation>
    <scope>NUCLEOTIDE SEQUENCE [LARGE SCALE GENOMIC DNA]</scope>
    <source>
        <strain evidence="1 2">MHpl1</strain>
    </source>
</reference>
<dbReference type="OrthoDB" id="410104at2759"/>
<protein>
    <submittedName>
        <fullName evidence="3">Abhydrolase_9 domain-containing protein</fullName>
    </submittedName>
</protein>
<dbReference type="AlphaFoldDB" id="A0A0N4WMR2"/>
<proteinExistence type="predicted"/>